<keyword evidence="3" id="KW-1185">Reference proteome</keyword>
<dbReference type="OrthoDB" id="9778801at2"/>
<dbReference type="Pfam" id="PF07103">
    <property type="entry name" value="DUF1365"/>
    <property type="match status" value="1"/>
</dbReference>
<evidence type="ECO:0000313" key="2">
    <source>
        <dbReference type="EMBL" id="PBD20118.1"/>
    </source>
</evidence>
<dbReference type="Proteomes" id="UP000217448">
    <property type="component" value="Unassembled WGS sequence"/>
</dbReference>
<dbReference type="EMBL" id="NTHN02000090">
    <property type="protein sequence ID" value="MCT4373459.1"/>
    <property type="molecule type" value="Genomic_DNA"/>
</dbReference>
<sequence>MSASLAARLEGGELLHLPARVTHARRGSIRHAFVYTVDYLLLDPERVRPRAFFSRNRFNLFALHDIDHGGARGAGQGADWARRVFASAGLEGTTVALMTQPRFLGYWFCPVSFWLALRGDDLLAVIAEVNNTFGQRHSYLCHHAGFAPIRAGDELTATKVFHVSPFQDVSGKYLFRFAISPAATAIAIHQIDGAEGLIATMHGDFATATPSRLLGAALKRPGGTIRVIVLIYWNALRLKLKGAGYRPLPPPPENEVSR</sequence>
<dbReference type="PANTHER" id="PTHR33973:SF4">
    <property type="entry name" value="OS07G0153300 PROTEIN"/>
    <property type="match status" value="1"/>
</dbReference>
<gene>
    <name evidence="1" type="ORF">CLG85_025455</name>
    <name evidence="2" type="ORF">CLG85_05740</name>
</gene>
<reference evidence="2" key="1">
    <citation type="submission" date="2017-09" db="EMBL/GenBank/DDBJ databases">
        <title>Yangia sp. SAOS 153D whole genome sequencing.</title>
        <authorList>
            <person name="Verma A."/>
            <person name="Krishnamurthi S."/>
        </authorList>
    </citation>
    <scope>NUCLEOTIDE SEQUENCE [LARGE SCALE GENOMIC DNA]</scope>
    <source>
        <strain evidence="2">SAOS 153D</strain>
    </source>
</reference>
<dbReference type="AlphaFoldDB" id="A0A2A3JYC5"/>
<name>A0A2A3JYC5_9RHOB</name>
<proteinExistence type="predicted"/>
<dbReference type="RefSeq" id="WP_095881394.1">
    <property type="nucleotide sequence ID" value="NZ_NTHN02000090.1"/>
</dbReference>
<dbReference type="PANTHER" id="PTHR33973">
    <property type="entry name" value="OS07G0153300 PROTEIN"/>
    <property type="match status" value="1"/>
</dbReference>
<protein>
    <submittedName>
        <fullName evidence="2">Cyclopropane-fatty-acyl-phospholipid synthase</fullName>
    </submittedName>
    <submittedName>
        <fullName evidence="1">DUF1365 domain-containing protein</fullName>
    </submittedName>
</protein>
<dbReference type="InterPro" id="IPR010775">
    <property type="entry name" value="DUF1365"/>
</dbReference>
<evidence type="ECO:0000313" key="1">
    <source>
        <dbReference type="EMBL" id="MCT4373459.1"/>
    </source>
</evidence>
<accession>A0A2A3JYC5</accession>
<evidence type="ECO:0000313" key="3">
    <source>
        <dbReference type="Proteomes" id="UP000217448"/>
    </source>
</evidence>
<dbReference type="EMBL" id="NTHN01000074">
    <property type="protein sequence ID" value="PBD20118.1"/>
    <property type="molecule type" value="Genomic_DNA"/>
</dbReference>
<reference evidence="1" key="3">
    <citation type="submission" date="2024-05" db="EMBL/GenBank/DDBJ databases">
        <title>Yangia mangrovi SAOS 153D genome.</title>
        <authorList>
            <person name="Verma A."/>
            <person name="Pal Y."/>
            <person name="Sundharam S."/>
            <person name="Bisht B."/>
            <person name="Srinivasan K."/>
        </authorList>
    </citation>
    <scope>NUCLEOTIDE SEQUENCE</scope>
    <source>
        <strain evidence="1">SAOS 153D</strain>
    </source>
</reference>
<organism evidence="2">
    <name type="scientific">Alloyangia mangrovi</name>
    <dbReference type="NCBI Taxonomy" id="1779329"/>
    <lineage>
        <taxon>Bacteria</taxon>
        <taxon>Pseudomonadati</taxon>
        <taxon>Pseudomonadota</taxon>
        <taxon>Alphaproteobacteria</taxon>
        <taxon>Rhodobacterales</taxon>
        <taxon>Roseobacteraceae</taxon>
        <taxon>Alloyangia</taxon>
    </lineage>
</organism>
<comment type="caution">
    <text evidence="2">The sequence shown here is derived from an EMBL/GenBank/DDBJ whole genome shotgun (WGS) entry which is preliminary data.</text>
</comment>
<reference evidence="3" key="2">
    <citation type="submission" date="2023-07" db="EMBL/GenBank/DDBJ databases">
        <title>Yangia mangrovi SAOS 153D genome.</title>
        <authorList>
            <person name="Verma A."/>
            <person name="Pal Y."/>
            <person name="Sundharam S."/>
            <person name="Bisht B."/>
            <person name="Srinivasan K."/>
        </authorList>
    </citation>
    <scope>NUCLEOTIDE SEQUENCE [LARGE SCALE GENOMIC DNA]</scope>
    <source>
        <strain evidence="3">SAOS 153D</strain>
    </source>
</reference>